<dbReference type="EMBL" id="SNWR01000001">
    <property type="protein sequence ID" value="TDO36968.1"/>
    <property type="molecule type" value="Genomic_DNA"/>
</dbReference>
<sequence>MNTELHVTYHAFGVIDNKAEWPLDLPAPPNGLIHPFPGGAFVYTGIHSGLVNVQIVTFTEAPPPDTSNNWESIAEVAVVTKRGKLRLRSYDTDPEGPALTPAGRGTYRIRAYATGRDTDIDGTTPLTETYRLEVWPATDTESLVLRADDQYGAQVLQSMSHDDAPASRLPGGFVDGEAMNEPVF</sequence>
<accession>A0A4V3C7B0</accession>
<dbReference type="AlphaFoldDB" id="A0A4V3C7B0"/>
<dbReference type="Proteomes" id="UP000294901">
    <property type="component" value="Unassembled WGS sequence"/>
</dbReference>
<comment type="caution">
    <text evidence="1">The sequence shown here is derived from an EMBL/GenBank/DDBJ whole genome shotgun (WGS) entry which is preliminary data.</text>
</comment>
<protein>
    <submittedName>
        <fullName evidence="1">Uncharacterized protein</fullName>
    </submittedName>
</protein>
<evidence type="ECO:0000313" key="2">
    <source>
        <dbReference type="Proteomes" id="UP000294901"/>
    </source>
</evidence>
<gene>
    <name evidence="1" type="ORF">C8E87_0559</name>
</gene>
<organism evidence="1 2">
    <name type="scientific">Paractinoplanes brasiliensis</name>
    <dbReference type="NCBI Taxonomy" id="52695"/>
    <lineage>
        <taxon>Bacteria</taxon>
        <taxon>Bacillati</taxon>
        <taxon>Actinomycetota</taxon>
        <taxon>Actinomycetes</taxon>
        <taxon>Micromonosporales</taxon>
        <taxon>Micromonosporaceae</taxon>
        <taxon>Paractinoplanes</taxon>
    </lineage>
</organism>
<keyword evidence="2" id="KW-1185">Reference proteome</keyword>
<proteinExistence type="predicted"/>
<dbReference type="RefSeq" id="WP_133871652.1">
    <property type="nucleotide sequence ID" value="NZ_BOMD01000072.1"/>
</dbReference>
<reference evidence="1 2" key="1">
    <citation type="submission" date="2019-03" db="EMBL/GenBank/DDBJ databases">
        <title>Sequencing the genomes of 1000 actinobacteria strains.</title>
        <authorList>
            <person name="Klenk H.-P."/>
        </authorList>
    </citation>
    <scope>NUCLEOTIDE SEQUENCE [LARGE SCALE GENOMIC DNA]</scope>
    <source>
        <strain evidence="1 2">DSM 43805</strain>
    </source>
</reference>
<evidence type="ECO:0000313" key="1">
    <source>
        <dbReference type="EMBL" id="TDO36968.1"/>
    </source>
</evidence>
<dbReference type="OrthoDB" id="4485313at2"/>
<name>A0A4V3C7B0_9ACTN</name>